<feature type="compositionally biased region" description="Acidic residues" evidence="1">
    <location>
        <begin position="121"/>
        <end position="132"/>
    </location>
</feature>
<proteinExistence type="predicted"/>
<evidence type="ECO:0000313" key="3">
    <source>
        <dbReference type="EnsemblProtists" id="PYU1_T013551"/>
    </source>
</evidence>
<evidence type="ECO:0000256" key="1">
    <source>
        <dbReference type="SAM" id="MobiDB-lite"/>
    </source>
</evidence>
<feature type="region of interest" description="Disordered" evidence="1">
    <location>
        <begin position="76"/>
        <end position="95"/>
    </location>
</feature>
<feature type="domain" description="WRKY19-like zinc finger" evidence="2">
    <location>
        <begin position="164"/>
        <end position="186"/>
    </location>
</feature>
<feature type="region of interest" description="Disordered" evidence="1">
    <location>
        <begin position="1"/>
        <end position="45"/>
    </location>
</feature>
<evidence type="ECO:0000259" key="2">
    <source>
        <dbReference type="Pfam" id="PF24906"/>
    </source>
</evidence>
<dbReference type="HOGENOM" id="CLU_044935_0_2_1"/>
<dbReference type="STRING" id="431595.K3X8K2"/>
<dbReference type="EnsemblProtists" id="PYU1_T013551">
    <property type="protein sequence ID" value="PYU1_T013551"/>
    <property type="gene ID" value="PYU1_G013522"/>
</dbReference>
<dbReference type="VEuPathDB" id="FungiDB:PYU1_G013522"/>
<protein>
    <recommendedName>
        <fullName evidence="2">WRKY19-like zinc finger domain-containing protein</fullName>
    </recommendedName>
</protein>
<feature type="domain" description="WRKY19-like zinc finger" evidence="2">
    <location>
        <begin position="213"/>
        <end position="234"/>
    </location>
</feature>
<dbReference type="Pfam" id="PF24906">
    <property type="entry name" value="Zf_WRKY19"/>
    <property type="match status" value="4"/>
</dbReference>
<dbReference type="InParanoid" id="K3X8K2"/>
<feature type="compositionally biased region" description="Basic and acidic residues" evidence="1">
    <location>
        <begin position="7"/>
        <end position="27"/>
    </location>
</feature>
<dbReference type="PANTHER" id="PTHR31827">
    <property type="entry name" value="EMB|CAB89363.1"/>
    <property type="match status" value="1"/>
</dbReference>
<sequence length="291" mass="31148">MMNKRTGAHDDVRRKVGIDGGEGDRHATGGSEIVAQSNNDGSDEVSLAARMQDTYPFASPVDARTSHRIDVIMNDDAAEDDNQYENRNDSNILNASELPGKSSIAFILGHSSTRDAYENESHEDDDEEDDWSEASSDTSSLAAAHVNGQRSAGPSSRSQIKKSRICKFENCTRYVVNRGLCIGHGGGKRCAMPGCTSSAKNLGVCWKHGGSTKCTIEGCDNRAKSRGVCWSHGGGKNCSELACTKTAVSNGLCWAHGGGKRCVVEGCKKPAYERNGNLCSLHQQQQSSLAS</sequence>
<feature type="region of interest" description="Disordered" evidence="1">
    <location>
        <begin position="115"/>
        <end position="156"/>
    </location>
</feature>
<name>K3X8K2_GLOUD</name>
<organism evidence="3 4">
    <name type="scientific">Globisporangium ultimum (strain ATCC 200006 / CBS 805.95 / DAOM BR144)</name>
    <name type="common">Pythium ultimum</name>
    <dbReference type="NCBI Taxonomy" id="431595"/>
    <lineage>
        <taxon>Eukaryota</taxon>
        <taxon>Sar</taxon>
        <taxon>Stramenopiles</taxon>
        <taxon>Oomycota</taxon>
        <taxon>Peronosporomycetes</taxon>
        <taxon>Pythiales</taxon>
        <taxon>Pythiaceae</taxon>
        <taxon>Globisporangium</taxon>
    </lineage>
</organism>
<keyword evidence="4" id="KW-1185">Reference proteome</keyword>
<reference evidence="4" key="2">
    <citation type="submission" date="2010-04" db="EMBL/GenBank/DDBJ databases">
        <authorList>
            <person name="Buell R."/>
            <person name="Hamilton J."/>
            <person name="Hostetler J."/>
        </authorList>
    </citation>
    <scope>NUCLEOTIDE SEQUENCE [LARGE SCALE GENOMIC DNA]</scope>
    <source>
        <strain evidence="4">DAOM:BR144</strain>
    </source>
</reference>
<evidence type="ECO:0000313" key="4">
    <source>
        <dbReference type="Proteomes" id="UP000019132"/>
    </source>
</evidence>
<feature type="domain" description="WRKY19-like zinc finger" evidence="2">
    <location>
        <begin position="235"/>
        <end position="258"/>
    </location>
</feature>
<dbReference type="eggNOG" id="ENOG502S3G0">
    <property type="taxonomic scope" value="Eukaryota"/>
</dbReference>
<dbReference type="Proteomes" id="UP000019132">
    <property type="component" value="Unassembled WGS sequence"/>
</dbReference>
<feature type="domain" description="WRKY19-like zinc finger" evidence="2">
    <location>
        <begin position="187"/>
        <end position="210"/>
    </location>
</feature>
<reference evidence="3" key="3">
    <citation type="submission" date="2015-02" db="UniProtKB">
        <authorList>
            <consortium name="EnsemblProtists"/>
        </authorList>
    </citation>
    <scope>IDENTIFICATION</scope>
    <source>
        <strain evidence="3">DAOM BR144</strain>
    </source>
</reference>
<dbReference type="InterPro" id="IPR056866">
    <property type="entry name" value="Znf_WRKY19"/>
</dbReference>
<dbReference type="PANTHER" id="PTHR31827:SF1">
    <property type="entry name" value="EMB|CAB89363.1"/>
    <property type="match status" value="1"/>
</dbReference>
<dbReference type="AlphaFoldDB" id="K3X8K2"/>
<dbReference type="EMBL" id="GL376597">
    <property type="status" value="NOT_ANNOTATED_CDS"/>
    <property type="molecule type" value="Genomic_DNA"/>
</dbReference>
<reference evidence="4" key="1">
    <citation type="journal article" date="2010" name="Genome Biol.">
        <title>Genome sequence of the necrotrophic plant pathogen Pythium ultimum reveals original pathogenicity mechanisms and effector repertoire.</title>
        <authorList>
            <person name="Levesque C.A."/>
            <person name="Brouwer H."/>
            <person name="Cano L."/>
            <person name="Hamilton J.P."/>
            <person name="Holt C."/>
            <person name="Huitema E."/>
            <person name="Raffaele S."/>
            <person name="Robideau G.P."/>
            <person name="Thines M."/>
            <person name="Win J."/>
            <person name="Zerillo M.M."/>
            <person name="Beakes G.W."/>
            <person name="Boore J.L."/>
            <person name="Busam D."/>
            <person name="Dumas B."/>
            <person name="Ferriera S."/>
            <person name="Fuerstenberg S.I."/>
            <person name="Gachon C.M."/>
            <person name="Gaulin E."/>
            <person name="Govers F."/>
            <person name="Grenville-Briggs L."/>
            <person name="Horner N."/>
            <person name="Hostetler J."/>
            <person name="Jiang R.H."/>
            <person name="Johnson J."/>
            <person name="Krajaejun T."/>
            <person name="Lin H."/>
            <person name="Meijer H.J."/>
            <person name="Moore B."/>
            <person name="Morris P."/>
            <person name="Phuntmart V."/>
            <person name="Puiu D."/>
            <person name="Shetty J."/>
            <person name="Stajich J.E."/>
            <person name="Tripathy S."/>
            <person name="Wawra S."/>
            <person name="van West P."/>
            <person name="Whitty B.R."/>
            <person name="Coutinho P.M."/>
            <person name="Henrissat B."/>
            <person name="Martin F."/>
            <person name="Thomas P.D."/>
            <person name="Tyler B.M."/>
            <person name="De Vries R.P."/>
            <person name="Kamoun S."/>
            <person name="Yandell M."/>
            <person name="Tisserat N."/>
            <person name="Buell C.R."/>
        </authorList>
    </citation>
    <scope>NUCLEOTIDE SEQUENCE</scope>
    <source>
        <strain evidence="4">DAOM:BR144</strain>
    </source>
</reference>
<accession>K3X8K2</accession>